<dbReference type="InterPro" id="IPR011110">
    <property type="entry name" value="Reg_prop"/>
</dbReference>
<dbReference type="Gene3D" id="3.40.50.2300">
    <property type="match status" value="1"/>
</dbReference>
<dbReference type="Pfam" id="PF07495">
    <property type="entry name" value="Y_Y_Y"/>
    <property type="match status" value="1"/>
</dbReference>
<dbReference type="InterPro" id="IPR004358">
    <property type="entry name" value="Sig_transdc_His_kin-like_C"/>
</dbReference>
<dbReference type="InterPro" id="IPR005467">
    <property type="entry name" value="His_kinase_dom"/>
</dbReference>
<keyword evidence="3 7" id="KW-0597">Phosphoprotein</keyword>
<dbReference type="CDD" id="cd00082">
    <property type="entry name" value="HisKA"/>
    <property type="match status" value="1"/>
</dbReference>
<dbReference type="InterPro" id="IPR001789">
    <property type="entry name" value="Sig_transdc_resp-reg_receiver"/>
</dbReference>
<evidence type="ECO:0000256" key="1">
    <source>
        <dbReference type="ARBA" id="ARBA00000085"/>
    </source>
</evidence>
<dbReference type="InterPro" id="IPR011123">
    <property type="entry name" value="Y_Y_Y"/>
</dbReference>
<feature type="domain" description="HTH araC/xylS-type" evidence="11">
    <location>
        <begin position="1252"/>
        <end position="1351"/>
    </location>
</feature>
<feature type="chain" id="PRO_5045735944" description="histidine kinase" evidence="10">
    <location>
        <begin position="26"/>
        <end position="1364"/>
    </location>
</feature>
<dbReference type="PROSITE" id="PS50109">
    <property type="entry name" value="HIS_KIN"/>
    <property type="match status" value="1"/>
</dbReference>
<feature type="region of interest" description="Disordered" evidence="8">
    <location>
        <begin position="1344"/>
        <end position="1364"/>
    </location>
</feature>
<keyword evidence="10" id="KW-0732">Signal</keyword>
<evidence type="ECO:0000256" key="10">
    <source>
        <dbReference type="SAM" id="SignalP"/>
    </source>
</evidence>
<dbReference type="SUPFAM" id="SSF46689">
    <property type="entry name" value="Homeodomain-like"/>
    <property type="match status" value="1"/>
</dbReference>
<dbReference type="PRINTS" id="PR00344">
    <property type="entry name" value="BCTRLSENSOR"/>
</dbReference>
<dbReference type="SMART" id="SM00387">
    <property type="entry name" value="HATPase_c"/>
    <property type="match status" value="1"/>
</dbReference>
<keyword evidence="14" id="KW-0808">Transferase</keyword>
<comment type="caution">
    <text evidence="14">The sequence shown here is derived from an EMBL/GenBank/DDBJ whole genome shotgun (WGS) entry which is preliminary data.</text>
</comment>
<dbReference type="PROSITE" id="PS50110">
    <property type="entry name" value="RESPONSE_REGULATORY"/>
    <property type="match status" value="1"/>
</dbReference>
<dbReference type="Gene3D" id="3.30.565.10">
    <property type="entry name" value="Histidine kinase-like ATPase, C-terminal domain"/>
    <property type="match status" value="1"/>
</dbReference>
<dbReference type="PANTHER" id="PTHR43547">
    <property type="entry name" value="TWO-COMPONENT HISTIDINE KINASE"/>
    <property type="match status" value="1"/>
</dbReference>
<dbReference type="Pfam" id="PF00072">
    <property type="entry name" value="Response_reg"/>
    <property type="match status" value="1"/>
</dbReference>
<dbReference type="InterPro" id="IPR013783">
    <property type="entry name" value="Ig-like_fold"/>
</dbReference>
<dbReference type="EC" id="2.7.13.3" evidence="2"/>
<dbReference type="Gene3D" id="2.130.10.10">
    <property type="entry name" value="YVTN repeat-like/Quinoprotein amine dehydrogenase"/>
    <property type="match status" value="2"/>
</dbReference>
<evidence type="ECO:0000313" key="15">
    <source>
        <dbReference type="Proteomes" id="UP000732105"/>
    </source>
</evidence>
<keyword evidence="5" id="KW-0238">DNA-binding</keyword>
<evidence type="ECO:0000256" key="2">
    <source>
        <dbReference type="ARBA" id="ARBA00012438"/>
    </source>
</evidence>
<feature type="transmembrane region" description="Helical" evidence="9">
    <location>
        <begin position="789"/>
        <end position="811"/>
    </location>
</feature>
<evidence type="ECO:0000259" key="12">
    <source>
        <dbReference type="PROSITE" id="PS50109"/>
    </source>
</evidence>
<dbReference type="Pfam" id="PF07494">
    <property type="entry name" value="Reg_prop"/>
    <property type="match status" value="4"/>
</dbReference>
<keyword evidence="9" id="KW-0472">Membrane</keyword>
<evidence type="ECO:0000256" key="5">
    <source>
        <dbReference type="ARBA" id="ARBA00023125"/>
    </source>
</evidence>
<dbReference type="SUPFAM" id="SSF55874">
    <property type="entry name" value="ATPase domain of HSP90 chaperone/DNA topoisomerase II/histidine kinase"/>
    <property type="match status" value="1"/>
</dbReference>
<dbReference type="Gene3D" id="2.60.40.10">
    <property type="entry name" value="Immunoglobulins"/>
    <property type="match status" value="1"/>
</dbReference>
<dbReference type="InterPro" id="IPR009057">
    <property type="entry name" value="Homeodomain-like_sf"/>
</dbReference>
<keyword evidence="4" id="KW-0805">Transcription regulation</keyword>
<dbReference type="SUPFAM" id="SSF63829">
    <property type="entry name" value="Calcium-dependent phosphotriesterase"/>
    <property type="match status" value="2"/>
</dbReference>
<dbReference type="SUPFAM" id="SSF52172">
    <property type="entry name" value="CheY-like"/>
    <property type="match status" value="1"/>
</dbReference>
<feature type="domain" description="Histidine kinase" evidence="12">
    <location>
        <begin position="843"/>
        <end position="1060"/>
    </location>
</feature>
<organism evidence="14 15">
    <name type="scientific">Marinifilum caeruleilacunae</name>
    <dbReference type="NCBI Taxonomy" id="2499076"/>
    <lineage>
        <taxon>Bacteria</taxon>
        <taxon>Pseudomonadati</taxon>
        <taxon>Bacteroidota</taxon>
        <taxon>Bacteroidia</taxon>
        <taxon>Marinilabiliales</taxon>
        <taxon>Marinifilaceae</taxon>
    </lineage>
</organism>
<comment type="catalytic activity">
    <reaction evidence="1">
        <text>ATP + protein L-histidine = ADP + protein N-phospho-L-histidine.</text>
        <dbReference type="EC" id="2.7.13.3"/>
    </reaction>
</comment>
<keyword evidence="6" id="KW-0804">Transcription</keyword>
<dbReference type="InterPro" id="IPR018060">
    <property type="entry name" value="HTH_AraC"/>
</dbReference>
<dbReference type="EMBL" id="RZNH01000010">
    <property type="protein sequence ID" value="NOU59747.1"/>
    <property type="molecule type" value="Genomic_DNA"/>
</dbReference>
<feature type="signal peptide" evidence="10">
    <location>
        <begin position="1"/>
        <end position="25"/>
    </location>
</feature>
<gene>
    <name evidence="14" type="ORF">ELS83_07935</name>
</gene>
<dbReference type="InterPro" id="IPR036097">
    <property type="entry name" value="HisK_dim/P_sf"/>
</dbReference>
<evidence type="ECO:0000256" key="9">
    <source>
        <dbReference type="SAM" id="Phobius"/>
    </source>
</evidence>
<keyword evidence="14" id="KW-0418">Kinase</keyword>
<dbReference type="Pfam" id="PF12833">
    <property type="entry name" value="HTH_18"/>
    <property type="match status" value="1"/>
</dbReference>
<dbReference type="SMART" id="SM00448">
    <property type="entry name" value="REC"/>
    <property type="match status" value="1"/>
</dbReference>
<dbReference type="PANTHER" id="PTHR43547:SF2">
    <property type="entry name" value="HYBRID SIGNAL TRANSDUCTION HISTIDINE KINASE C"/>
    <property type="match status" value="1"/>
</dbReference>
<name>A0ABX1WUL7_9BACT</name>
<dbReference type="PROSITE" id="PS00041">
    <property type="entry name" value="HTH_ARAC_FAMILY_1"/>
    <property type="match status" value="1"/>
</dbReference>
<sequence length="1364" mass="156567">MCLINKYNSIILGLMLLLTSLHALADETTNFIHMQAKFEGQQTNANNVVEDSKGYLWIESYSGLIRYDGYDFEPIINSKIFSQNANSQSLFKLLKQKDESIWAVSRKGDISKLLESGKFQDYAGSNIKQGENFQVQSAHLTDTTIWMGSNNGAVIGQSIVSKSFIQFDIESEEDITSISQDNRNTIWFSTSRGRIFKGNIKSKDLEEIKGPFNNPFSTIILSTDNNNNLWIGTELSGFFFYNTKNGEYIDYRVRNEKLDFVPSNMIIRIFRDSRGLIWMGTDGGGLYKIDPKSKEVKRFNHSKTNRFSLQSKTIIGIGETNNKDIWVFTNYGNINIIPNESNTVGYHSGSLDGSPTRVLSILKAKDGKLWIGTDGEGLSMLNRKGETIQQFIANTKSAKGIPGNYIQAIAEDQNGNLWIGTYLNGLAFYNQKENRFRRIKTSNKYVQNGSDIRSIYIDRKNRIWIGSNIGLFVFNTDGRQLAYFQHNNQDLQGSIAEFFLEDELGQFWIGMFNGGICLMEEAEDFQNSRFITYKLSSSNNISESSVIHGTSNNDGYLYLVNSYSKLVKFDIKKKEVVSMSGFTADQIHGCVAVISSDPNNLWLSKNNGIAHLDLQSREEYFYTWKNGTIKGKFLSGSSYLDKNGLIYFGGIEGVNYFNPNNMQTQKKDLNLYINHMEIVNRDADEIIPDQLVNGIEQTRHLKLNHHQTSFSFKFAVVNDHLDPNYTYAYRLKGFNHKWISSTNNRIATYTNIPYGDYTFEVKAGTKLNDWNIDAKSIELSILPPFWKRWWAYTIYAILFIVIGFFIIRYYLMWASLKKKLLLEELQNEKNKELYAMKMNFFAKMSHEIQTPLTLILSPIDNMIERAEGNLLLSQRLQVIKNNATRLSRIAMELMTVRNKEMGKLKIRASENNVVNHLNQVALSFMEQARFKQIDLILESESKKMMLWYDRQKLEHIIYNLLANAFKFTPRDGRITLAIKEDISAHKILITVSDTGIGIPKYDLENIFNLFYQSKDGKSVGGTGIGLALTKELILLHKGDIKVASEIDKGTSFSISLPLGNNHFKQEEILVQDIVQNREPVTKPDSIAEKEIKEEIVNDADNLKKTLLIVEDNYEMLMFLEDSFKAHYQVMTAQNGQEAIDKIKDLKPDIILSDVMMPIMDGISLCKHLKEKRSTRHIPIILLTTKNATASKLEGLQFGAIEYINKPFNVKELLLKVNNILDAQQKLIEQYRSEVLTESKEIEVKSPDEKFIESVIVEMERNFDNPDFRLEDLAEPLNMSYSNIYRKFQSLTDKTLVDFMRNFRLKKAIPLLTHHNFTISEIAYQVGFNDPKYFSKCFKKEYGQTPKQYKQQNESRTDKTIENSQ</sequence>
<dbReference type="InterPro" id="IPR015943">
    <property type="entry name" value="WD40/YVTN_repeat-like_dom_sf"/>
</dbReference>
<evidence type="ECO:0000256" key="7">
    <source>
        <dbReference type="PROSITE-ProRule" id="PRU00169"/>
    </source>
</evidence>
<evidence type="ECO:0000256" key="4">
    <source>
        <dbReference type="ARBA" id="ARBA00023015"/>
    </source>
</evidence>
<evidence type="ECO:0000313" key="14">
    <source>
        <dbReference type="EMBL" id="NOU59747.1"/>
    </source>
</evidence>
<dbReference type="Gene3D" id="1.10.287.130">
    <property type="match status" value="1"/>
</dbReference>
<dbReference type="Gene3D" id="1.10.10.60">
    <property type="entry name" value="Homeodomain-like"/>
    <property type="match status" value="1"/>
</dbReference>
<dbReference type="SUPFAM" id="SSF47384">
    <property type="entry name" value="Homodimeric domain of signal transducing histidine kinase"/>
    <property type="match status" value="1"/>
</dbReference>
<evidence type="ECO:0000256" key="8">
    <source>
        <dbReference type="SAM" id="MobiDB-lite"/>
    </source>
</evidence>
<protein>
    <recommendedName>
        <fullName evidence="2">histidine kinase</fullName>
        <ecNumber evidence="2">2.7.13.3</ecNumber>
    </recommendedName>
</protein>
<dbReference type="Proteomes" id="UP000732105">
    <property type="component" value="Unassembled WGS sequence"/>
</dbReference>
<feature type="domain" description="Response regulatory" evidence="13">
    <location>
        <begin position="1105"/>
        <end position="1220"/>
    </location>
</feature>
<accession>A0ABX1WUL7</accession>
<dbReference type="Pfam" id="PF02518">
    <property type="entry name" value="HATPase_c"/>
    <property type="match status" value="1"/>
</dbReference>
<dbReference type="SUPFAM" id="SSF101898">
    <property type="entry name" value="NHL repeat"/>
    <property type="match status" value="1"/>
</dbReference>
<evidence type="ECO:0000259" key="11">
    <source>
        <dbReference type="PROSITE" id="PS01124"/>
    </source>
</evidence>
<feature type="compositionally biased region" description="Basic and acidic residues" evidence="8">
    <location>
        <begin position="1352"/>
        <end position="1364"/>
    </location>
</feature>
<keyword evidence="9" id="KW-0812">Transmembrane</keyword>
<keyword evidence="9" id="KW-1133">Transmembrane helix</keyword>
<feature type="modified residue" description="4-aspartylphosphate" evidence="7">
    <location>
        <position position="1153"/>
    </location>
</feature>
<dbReference type="InterPro" id="IPR036890">
    <property type="entry name" value="HATPase_C_sf"/>
</dbReference>
<proteinExistence type="predicted"/>
<dbReference type="InterPro" id="IPR011006">
    <property type="entry name" value="CheY-like_superfamily"/>
</dbReference>
<dbReference type="InterPro" id="IPR018062">
    <property type="entry name" value="HTH_AraC-typ_CS"/>
</dbReference>
<dbReference type="InterPro" id="IPR003594">
    <property type="entry name" value="HATPase_dom"/>
</dbReference>
<evidence type="ECO:0000256" key="6">
    <source>
        <dbReference type="ARBA" id="ARBA00023163"/>
    </source>
</evidence>
<evidence type="ECO:0000259" key="13">
    <source>
        <dbReference type="PROSITE" id="PS50110"/>
    </source>
</evidence>
<keyword evidence="15" id="KW-1185">Reference proteome</keyword>
<evidence type="ECO:0000256" key="3">
    <source>
        <dbReference type="ARBA" id="ARBA00022553"/>
    </source>
</evidence>
<dbReference type="GO" id="GO:0016301">
    <property type="term" value="F:kinase activity"/>
    <property type="evidence" value="ECO:0007669"/>
    <property type="project" value="UniProtKB-KW"/>
</dbReference>
<dbReference type="InterPro" id="IPR003661">
    <property type="entry name" value="HisK_dim/P_dom"/>
</dbReference>
<dbReference type="SMART" id="SM00342">
    <property type="entry name" value="HTH_ARAC"/>
    <property type="match status" value="1"/>
</dbReference>
<dbReference type="PROSITE" id="PS01124">
    <property type="entry name" value="HTH_ARAC_FAMILY_2"/>
    <property type="match status" value="1"/>
</dbReference>
<dbReference type="SMART" id="SM00388">
    <property type="entry name" value="HisKA"/>
    <property type="match status" value="1"/>
</dbReference>
<reference evidence="14 15" key="1">
    <citation type="submission" date="2018-12" db="EMBL/GenBank/DDBJ databases">
        <title>Marinifilum JC070 sp. nov., a marine bacterium isolated from Yongle Blue Hole in the South China Sea.</title>
        <authorList>
            <person name="Fu T."/>
        </authorList>
    </citation>
    <scope>NUCLEOTIDE SEQUENCE [LARGE SCALE GENOMIC DNA]</scope>
    <source>
        <strain evidence="14 15">JC070</strain>
    </source>
</reference>